<keyword evidence="4" id="KW-1185">Reference proteome</keyword>
<dbReference type="InterPro" id="IPR011008">
    <property type="entry name" value="Dimeric_a/b-barrel"/>
</dbReference>
<feature type="domain" description="YCII-related" evidence="2">
    <location>
        <begin position="1"/>
        <end position="79"/>
    </location>
</feature>
<evidence type="ECO:0000313" key="4">
    <source>
        <dbReference type="Proteomes" id="UP001273505"/>
    </source>
</evidence>
<dbReference type="EMBL" id="JAXAFO010000040">
    <property type="protein sequence ID" value="MDX6851119.1"/>
    <property type="molecule type" value="Genomic_DNA"/>
</dbReference>
<dbReference type="PANTHER" id="PTHR37828">
    <property type="entry name" value="GSR2449 PROTEIN"/>
    <property type="match status" value="1"/>
</dbReference>
<comment type="caution">
    <text evidence="3">The sequence shown here is derived from an EMBL/GenBank/DDBJ whole genome shotgun (WGS) entry which is preliminary data.</text>
</comment>
<evidence type="ECO:0000313" key="3">
    <source>
        <dbReference type="EMBL" id="MDX6851119.1"/>
    </source>
</evidence>
<dbReference type="Proteomes" id="UP001273505">
    <property type="component" value="Unassembled WGS sequence"/>
</dbReference>
<evidence type="ECO:0000256" key="1">
    <source>
        <dbReference type="ARBA" id="ARBA00007689"/>
    </source>
</evidence>
<proteinExistence type="inferred from homology"/>
<dbReference type="PANTHER" id="PTHR37828:SF1">
    <property type="entry name" value="YCII-RELATED DOMAIN-CONTAINING PROTEIN"/>
    <property type="match status" value="1"/>
</dbReference>
<gene>
    <name evidence="3" type="ORF">SCD92_17205</name>
</gene>
<reference evidence="3 4" key="1">
    <citation type="submission" date="2023-11" db="EMBL/GenBank/DDBJ databases">
        <title>Gilvimarinus fulvus sp. nov., isolated from the surface of Kelp.</title>
        <authorList>
            <person name="Sun Y.Y."/>
            <person name="Gong Y."/>
            <person name="Du Z.J."/>
        </authorList>
    </citation>
    <scope>NUCLEOTIDE SEQUENCE [LARGE SCALE GENOMIC DNA]</scope>
    <source>
        <strain evidence="3 4">SDUM040013</strain>
    </source>
</reference>
<dbReference type="Gene3D" id="3.30.70.1060">
    <property type="entry name" value="Dimeric alpha+beta barrel"/>
    <property type="match status" value="1"/>
</dbReference>
<comment type="similarity">
    <text evidence="1">Belongs to the YciI family.</text>
</comment>
<accession>A0ABU4S2G0</accession>
<dbReference type="RefSeq" id="WP_302721702.1">
    <property type="nucleotide sequence ID" value="NZ_JAULRU010000371.1"/>
</dbReference>
<organism evidence="3 4">
    <name type="scientific">Gilvimarinus gilvus</name>
    <dbReference type="NCBI Taxonomy" id="3058038"/>
    <lineage>
        <taxon>Bacteria</taxon>
        <taxon>Pseudomonadati</taxon>
        <taxon>Pseudomonadota</taxon>
        <taxon>Gammaproteobacteria</taxon>
        <taxon>Cellvibrionales</taxon>
        <taxon>Cellvibrionaceae</taxon>
        <taxon>Gilvimarinus</taxon>
    </lineage>
</organism>
<dbReference type="SUPFAM" id="SSF54909">
    <property type="entry name" value="Dimeric alpha+beta barrel"/>
    <property type="match status" value="1"/>
</dbReference>
<dbReference type="InterPro" id="IPR005545">
    <property type="entry name" value="YCII"/>
</dbReference>
<protein>
    <submittedName>
        <fullName evidence="3">YciI family protein</fullName>
    </submittedName>
</protein>
<sequence length="99" mass="10702">MFIVFLNFTDKRERAPALMAEHNEWLQQGFADQVFVLAGSVAPARGGAIIAHNVTREDIESRVSEDPLVTEGIVAAEIIELTPTKVAQSLALLDAEVAA</sequence>
<evidence type="ECO:0000259" key="2">
    <source>
        <dbReference type="Pfam" id="PF03795"/>
    </source>
</evidence>
<dbReference type="Pfam" id="PF03795">
    <property type="entry name" value="YCII"/>
    <property type="match status" value="1"/>
</dbReference>
<name>A0ABU4S2G0_9GAMM</name>